<dbReference type="InterPro" id="IPR036188">
    <property type="entry name" value="FAD/NAD-bd_sf"/>
</dbReference>
<dbReference type="EMBL" id="JANX01000447">
    <property type="protein sequence ID" value="KGM31735.1"/>
    <property type="molecule type" value="Genomic_DNA"/>
</dbReference>
<sequence length="451" mass="48434">MTSQKHLYHPATADTARTVPSYWEATAEPAPEGCAPLAGDESCDVAVIGGGYTGMSAALHLARDLGADVRVLEAGPVGWGASGRNGGFNCVGAAKLSGAAMLKRVGRDEVRRYYAAQLEATELVAALARDEGIDLDRQGDGVISVAHKPSRVRELEEEARWDREVSGLTSTLWSRDELRERGYAGPEAHGALHHAAGFGLHPLKYHRGLTRAALACGARIHGRSRVTGWQREAGGHRLVTAAGSLRAKRVLIATNGYTTDGLHPYLAGTFLPALSNIVVTRPLTEAERQAQGWTTGTPLSDTRNLLFYFRLLKDGRLLLGSRGGTWGSPDAAATYRRWLERRIGIAYPAWRGVETTHFWSGLVCLSANLTPMLGQVPDDPGVWYALAYHGNGVASAGWAGRAVAHAMTGSPVPGVGIPALMTTPPTRFPLGAHRRWLLKAAYLKFMIQDAL</sequence>
<evidence type="ECO:0000259" key="2">
    <source>
        <dbReference type="Pfam" id="PF01266"/>
    </source>
</evidence>
<dbReference type="InterPro" id="IPR006076">
    <property type="entry name" value="FAD-dep_OxRdtase"/>
</dbReference>
<dbReference type="Gene3D" id="3.30.9.10">
    <property type="entry name" value="D-Amino Acid Oxidase, subunit A, domain 2"/>
    <property type="match status" value="1"/>
</dbReference>
<protein>
    <recommendedName>
        <fullName evidence="2">FAD dependent oxidoreductase domain-containing protein</fullName>
    </recommendedName>
</protein>
<evidence type="ECO:0000313" key="3">
    <source>
        <dbReference type="EMBL" id="KGM31735.1"/>
    </source>
</evidence>
<dbReference type="PANTHER" id="PTHR13847">
    <property type="entry name" value="SARCOSINE DEHYDROGENASE-RELATED"/>
    <property type="match status" value="1"/>
</dbReference>
<accession>A0A0A0D104</accession>
<dbReference type="OrthoDB" id="9806601at2"/>
<gene>
    <name evidence="3" type="ORF">P409_25465</name>
</gene>
<name>A0A0A0D104_9PROT</name>
<dbReference type="GO" id="GO:0005737">
    <property type="term" value="C:cytoplasm"/>
    <property type="evidence" value="ECO:0007669"/>
    <property type="project" value="TreeGrafter"/>
</dbReference>
<comment type="caution">
    <text evidence="3">The sequence shown here is derived from an EMBL/GenBank/DDBJ whole genome shotgun (WGS) entry which is preliminary data.</text>
</comment>
<dbReference type="PANTHER" id="PTHR13847:SF281">
    <property type="entry name" value="FAD DEPENDENT OXIDOREDUCTASE DOMAIN-CONTAINING PROTEIN"/>
    <property type="match status" value="1"/>
</dbReference>
<dbReference type="Pfam" id="PF01266">
    <property type="entry name" value="DAO"/>
    <property type="match status" value="1"/>
</dbReference>
<evidence type="ECO:0000313" key="4">
    <source>
        <dbReference type="Proteomes" id="UP000029995"/>
    </source>
</evidence>
<dbReference type="GO" id="GO:0016491">
    <property type="term" value="F:oxidoreductase activity"/>
    <property type="evidence" value="ECO:0007669"/>
    <property type="project" value="UniProtKB-KW"/>
</dbReference>
<dbReference type="AlphaFoldDB" id="A0A0A0D104"/>
<organism evidence="3 4">
    <name type="scientific">Inquilinus limosus MP06</name>
    <dbReference type="NCBI Taxonomy" id="1398085"/>
    <lineage>
        <taxon>Bacteria</taxon>
        <taxon>Pseudomonadati</taxon>
        <taxon>Pseudomonadota</taxon>
        <taxon>Alphaproteobacteria</taxon>
        <taxon>Rhodospirillales</taxon>
        <taxon>Rhodospirillaceae</taxon>
        <taxon>Inquilinus</taxon>
    </lineage>
</organism>
<dbReference type="Proteomes" id="UP000029995">
    <property type="component" value="Unassembled WGS sequence"/>
</dbReference>
<keyword evidence="1" id="KW-0560">Oxidoreductase</keyword>
<dbReference type="SUPFAM" id="SSF51905">
    <property type="entry name" value="FAD/NAD(P)-binding domain"/>
    <property type="match status" value="1"/>
</dbReference>
<reference evidence="3 4" key="1">
    <citation type="submission" date="2014-01" db="EMBL/GenBank/DDBJ databases">
        <title>Genome sequence determination for a cystic fibrosis isolate, Inquilinus limosus.</title>
        <authorList>
            <person name="Pino M."/>
            <person name="Di Conza J."/>
            <person name="Gutkind G."/>
        </authorList>
    </citation>
    <scope>NUCLEOTIDE SEQUENCE [LARGE SCALE GENOMIC DNA]</scope>
    <source>
        <strain evidence="3 4">MP06</strain>
    </source>
</reference>
<dbReference type="Gene3D" id="3.50.50.60">
    <property type="entry name" value="FAD/NAD(P)-binding domain"/>
    <property type="match status" value="1"/>
</dbReference>
<evidence type="ECO:0000256" key="1">
    <source>
        <dbReference type="ARBA" id="ARBA00023002"/>
    </source>
</evidence>
<dbReference type="RefSeq" id="WP_034845041.1">
    <property type="nucleotide sequence ID" value="NZ_JANX01000447.1"/>
</dbReference>
<proteinExistence type="predicted"/>
<feature type="domain" description="FAD dependent oxidoreductase" evidence="2">
    <location>
        <begin position="44"/>
        <end position="405"/>
    </location>
</feature>